<comment type="caution">
    <text evidence="3">The sequence shown here is derived from an EMBL/GenBank/DDBJ whole genome shotgun (WGS) entry which is preliminary data.</text>
</comment>
<feature type="signal peptide" evidence="2">
    <location>
        <begin position="1"/>
        <end position="20"/>
    </location>
</feature>
<name>A0A3R8LR29_9BURK</name>
<feature type="chain" id="PRO_5018588625" evidence="2">
    <location>
        <begin position="21"/>
        <end position="352"/>
    </location>
</feature>
<proteinExistence type="predicted"/>
<dbReference type="AlphaFoldDB" id="A0A3R8LR29"/>
<accession>A0A3R8LR29</accession>
<evidence type="ECO:0000256" key="2">
    <source>
        <dbReference type="SAM" id="SignalP"/>
    </source>
</evidence>
<dbReference type="Proteomes" id="UP000270261">
    <property type="component" value="Unassembled WGS sequence"/>
</dbReference>
<feature type="compositionally biased region" description="Low complexity" evidence="1">
    <location>
        <begin position="220"/>
        <end position="234"/>
    </location>
</feature>
<sequence length="352" mass="38262">MFAGLAGVLLVVHMGAGAAAADDPDIAGAYRDAAANCAEGRTPGTIGYAINEAVRVHTRIAATAIDTDAMFNDSDCFGDLGEMVDLSDHIPSVDAIWGRVRDALGKWAKRKVCSTARNLGTRVMTPVNRTIEDVNQIADLNGLTNGMIREGMQGLDPELGNVYRDARPERTGTYDVNRNAVNVPPATLPQNLANPEVPPQLQQQNEEVPGSVQEFMNRQQNQNNAQQEQNGAQQKSLRTKGVSSGEGSGGVSLEDGKVPDNVTKSVTDAMNRAQEQFNDRLYDTQRQIQERHQNDQNGNHGAEPDAAAQTGTTPATPEPEQYDRADQQPEQSGEEESDSMFGRFQNLFNRRQ</sequence>
<evidence type="ECO:0000256" key="1">
    <source>
        <dbReference type="SAM" id="MobiDB-lite"/>
    </source>
</evidence>
<dbReference type="EMBL" id="RRUE01000002">
    <property type="protein sequence ID" value="RRN44312.1"/>
    <property type="molecule type" value="Genomic_DNA"/>
</dbReference>
<reference evidence="3 4" key="1">
    <citation type="submission" date="2018-11" db="EMBL/GenBank/DDBJ databases">
        <title>Genome sequencing of Lautropia sp. KCOM 2505 (= ChDC F240).</title>
        <authorList>
            <person name="Kook J.-K."/>
            <person name="Park S.-N."/>
            <person name="Lim Y.K."/>
        </authorList>
    </citation>
    <scope>NUCLEOTIDE SEQUENCE [LARGE SCALE GENOMIC DNA]</scope>
    <source>
        <strain evidence="3 4">KCOM 2505</strain>
    </source>
</reference>
<organism evidence="3 4">
    <name type="scientific">Lautropia dentalis</name>
    <dbReference type="NCBI Taxonomy" id="2490857"/>
    <lineage>
        <taxon>Bacteria</taxon>
        <taxon>Pseudomonadati</taxon>
        <taxon>Pseudomonadota</taxon>
        <taxon>Betaproteobacteria</taxon>
        <taxon>Burkholderiales</taxon>
        <taxon>Burkholderiaceae</taxon>
        <taxon>Lautropia</taxon>
    </lineage>
</organism>
<feature type="region of interest" description="Disordered" evidence="1">
    <location>
        <begin position="170"/>
        <end position="208"/>
    </location>
</feature>
<keyword evidence="2" id="KW-0732">Signal</keyword>
<gene>
    <name evidence="3" type="ORF">EHV23_13400</name>
</gene>
<evidence type="ECO:0000313" key="4">
    <source>
        <dbReference type="Proteomes" id="UP000270261"/>
    </source>
</evidence>
<feature type="region of interest" description="Disordered" evidence="1">
    <location>
        <begin position="286"/>
        <end position="352"/>
    </location>
</feature>
<evidence type="ECO:0000313" key="3">
    <source>
        <dbReference type="EMBL" id="RRN44312.1"/>
    </source>
</evidence>
<feature type="compositionally biased region" description="Low complexity" evidence="1">
    <location>
        <begin position="304"/>
        <end position="319"/>
    </location>
</feature>
<feature type="region of interest" description="Disordered" evidence="1">
    <location>
        <begin position="220"/>
        <end position="262"/>
    </location>
</feature>
<keyword evidence="4" id="KW-1185">Reference proteome</keyword>
<protein>
    <submittedName>
        <fullName evidence="3">Uncharacterized protein</fullName>
    </submittedName>
</protein>